<evidence type="ECO:0008006" key="5">
    <source>
        <dbReference type="Google" id="ProtNLM"/>
    </source>
</evidence>
<evidence type="ECO:0000313" key="4">
    <source>
        <dbReference type="Proteomes" id="UP000281677"/>
    </source>
</evidence>
<feature type="compositionally biased region" description="Low complexity" evidence="1">
    <location>
        <begin position="216"/>
        <end position="272"/>
    </location>
</feature>
<feature type="compositionally biased region" description="Polar residues" evidence="1">
    <location>
        <begin position="479"/>
        <end position="493"/>
    </location>
</feature>
<accession>A0A3M7I9E3</accession>
<feature type="compositionally biased region" description="Low complexity" evidence="1">
    <location>
        <begin position="637"/>
        <end position="663"/>
    </location>
</feature>
<proteinExistence type="predicted"/>
<feature type="region of interest" description="Disordered" evidence="1">
    <location>
        <begin position="473"/>
        <end position="497"/>
    </location>
</feature>
<evidence type="ECO:0000313" key="3">
    <source>
        <dbReference type="EMBL" id="RMZ22149.1"/>
    </source>
</evidence>
<keyword evidence="2" id="KW-0732">Signal</keyword>
<dbReference type="EMBL" id="QWIT01000595">
    <property type="protein sequence ID" value="RMZ22149.1"/>
    <property type="molecule type" value="Genomic_DNA"/>
</dbReference>
<feature type="chain" id="PRO_5017991943" description="Ig-like domain-containing protein" evidence="2">
    <location>
        <begin position="17"/>
        <end position="684"/>
    </location>
</feature>
<gene>
    <name evidence="3" type="ORF">D0859_13836</name>
</gene>
<protein>
    <recommendedName>
        <fullName evidence="5">Ig-like domain-containing protein</fullName>
    </recommendedName>
</protein>
<sequence length="684" mass="68896">MHSKISLLAFAGAVLALPQPETPKGYHDKGGSSSVNYNGTQTASSSMHSVTMTGTYGGSSPSGSMTTKPPTTSHSMPPETQYTTFTSLCTENGTTTIHTHSMPIHNMTSSSTMLSSSSSVAVYPTGSYGQGSSSMSMPPYPSGSMSQPSSYGTGSMGSSMPTAKPTSYGTGSMSSSMPTNKPSSYGTGSMGSSMPTSKPSSYGTGNIGSSMPTGKPSSYGTGSMGSSMSMSKPSSYGTGSMGSSMPIGKPSSYGTGSMGSSMSMSKPSSYGTGNMGSSMPTGKPTSYGSGSMSSPATSKPTGTSMNTTTVDYTTYTTVTTCPVTETYSGHTSTHLTTSTIVVTTCKGGCHGSPTPSSMSHYVPTGNMTTTSGTQPGPSKSYPGHGGGKGSETQGPSKSYPGHGGGETTTKTTEVVVTLTSTYPVTTSETHSVTYSYPVSSGGYHTSHATTVITQTHLTTAVVTYTQGKPSKTPYGPGYTSKSEGYTSAPGSSNGPTTMPVGPVTTATGYTCPPAETMTMKVPAGSTCECPAAPQATLTVTETVWYGSMSAGPTYGGHSSSAPTSSKSPIYPYPGSSMSGGYNNGTMTASMNGTSYGPTAYPTASTTYACNPAHQYPAGQVCTTVSGSLTLITTTGSSMPTASASMPPSYGATTTTAPATTSATWEGGPAKYSTDEAAKPTGYWS</sequence>
<dbReference type="Proteomes" id="UP000281677">
    <property type="component" value="Unassembled WGS sequence"/>
</dbReference>
<evidence type="ECO:0000256" key="1">
    <source>
        <dbReference type="SAM" id="MobiDB-lite"/>
    </source>
</evidence>
<feature type="region of interest" description="Disordered" evidence="1">
    <location>
        <begin position="348"/>
        <end position="410"/>
    </location>
</feature>
<feature type="compositionally biased region" description="Low complexity" evidence="1">
    <location>
        <begin position="51"/>
        <end position="73"/>
    </location>
</feature>
<dbReference type="OrthoDB" id="3936280at2759"/>
<feature type="region of interest" description="Disordered" evidence="1">
    <location>
        <begin position="22"/>
        <end position="81"/>
    </location>
</feature>
<dbReference type="AlphaFoldDB" id="A0A3M7I9E3"/>
<evidence type="ECO:0000256" key="2">
    <source>
        <dbReference type="SAM" id="SignalP"/>
    </source>
</evidence>
<feature type="compositionally biased region" description="Polar residues" evidence="1">
    <location>
        <begin position="31"/>
        <end position="50"/>
    </location>
</feature>
<organism evidence="3 4">
    <name type="scientific">Hortaea werneckii</name>
    <name type="common">Black yeast</name>
    <name type="synonym">Cladosporium werneckii</name>
    <dbReference type="NCBI Taxonomy" id="91943"/>
    <lineage>
        <taxon>Eukaryota</taxon>
        <taxon>Fungi</taxon>
        <taxon>Dikarya</taxon>
        <taxon>Ascomycota</taxon>
        <taxon>Pezizomycotina</taxon>
        <taxon>Dothideomycetes</taxon>
        <taxon>Dothideomycetidae</taxon>
        <taxon>Mycosphaerellales</taxon>
        <taxon>Teratosphaeriaceae</taxon>
        <taxon>Hortaea</taxon>
    </lineage>
</organism>
<feature type="compositionally biased region" description="Polar residues" evidence="1">
    <location>
        <begin position="275"/>
        <end position="306"/>
    </location>
</feature>
<feature type="region of interest" description="Disordered" evidence="1">
    <location>
        <begin position="637"/>
        <end position="684"/>
    </location>
</feature>
<name>A0A3M7I9E3_HORWE</name>
<feature type="compositionally biased region" description="Low complexity" evidence="1">
    <location>
        <begin position="128"/>
        <end position="203"/>
    </location>
</feature>
<feature type="compositionally biased region" description="Polar residues" evidence="1">
    <location>
        <begin position="353"/>
        <end position="377"/>
    </location>
</feature>
<comment type="caution">
    <text evidence="3">The sequence shown here is derived from an EMBL/GenBank/DDBJ whole genome shotgun (WGS) entry which is preliminary data.</text>
</comment>
<reference evidence="3 4" key="1">
    <citation type="journal article" date="2018" name="BMC Genomics">
        <title>Genomic evidence for intraspecific hybridization in a clonal and extremely halotolerant yeast.</title>
        <authorList>
            <person name="Gostincar C."/>
            <person name="Stajich J.E."/>
            <person name="Zupancic J."/>
            <person name="Zalar P."/>
            <person name="Gunde-Cimerman N."/>
        </authorList>
    </citation>
    <scope>NUCLEOTIDE SEQUENCE [LARGE SCALE GENOMIC DNA]</scope>
    <source>
        <strain evidence="3 4">EXF-120</strain>
    </source>
</reference>
<feature type="signal peptide" evidence="2">
    <location>
        <begin position="1"/>
        <end position="16"/>
    </location>
</feature>
<feature type="region of interest" description="Disordered" evidence="1">
    <location>
        <begin position="128"/>
        <end position="308"/>
    </location>
</feature>